<sequence>MNILAVDPGTEKCGLAVLSDALKVLDKKIVDPDVLTREIISFASRYAVSKIVIGEGTGSKFIKKELSLVELPVDVVFIPEAFSTLDARKRYYNDNPPKLFFRILPVSLLVPPCPIDDYAAVVLGERYLKFSD</sequence>
<evidence type="ECO:0000313" key="2">
    <source>
        <dbReference type="EMBL" id="OGC25053.1"/>
    </source>
</evidence>
<name>A0A1F4SZ11_UNCSA</name>
<accession>A0A1F4SZ11</accession>
<dbReference type="Proteomes" id="UP000178417">
    <property type="component" value="Unassembled WGS sequence"/>
</dbReference>
<dbReference type="InterPro" id="IPR006641">
    <property type="entry name" value="YqgF/RNaseH-like_dom"/>
</dbReference>
<reference evidence="2 3" key="1">
    <citation type="journal article" date="2016" name="Nat. Commun.">
        <title>Thousands of microbial genomes shed light on interconnected biogeochemical processes in an aquifer system.</title>
        <authorList>
            <person name="Anantharaman K."/>
            <person name="Brown C.T."/>
            <person name="Hug L.A."/>
            <person name="Sharon I."/>
            <person name="Castelle C.J."/>
            <person name="Probst A.J."/>
            <person name="Thomas B.C."/>
            <person name="Singh A."/>
            <person name="Wilkins M.J."/>
            <person name="Karaoz U."/>
            <person name="Brodie E.L."/>
            <person name="Williams K.H."/>
            <person name="Hubbard S.S."/>
            <person name="Banfield J.F."/>
        </authorList>
    </citation>
    <scope>NUCLEOTIDE SEQUENCE [LARGE SCALE GENOMIC DNA]</scope>
</reference>
<dbReference type="SMART" id="SM00732">
    <property type="entry name" value="YqgFc"/>
    <property type="match status" value="1"/>
</dbReference>
<dbReference type="InterPro" id="IPR037027">
    <property type="entry name" value="YqgF/RNaseH-like_dom_sf"/>
</dbReference>
<evidence type="ECO:0000259" key="1">
    <source>
        <dbReference type="SMART" id="SM00732"/>
    </source>
</evidence>
<protein>
    <recommendedName>
        <fullName evidence="1">YqgF/RNase H-like domain-containing protein</fullName>
    </recommendedName>
</protein>
<dbReference type="Gene3D" id="3.30.420.140">
    <property type="entry name" value="YqgF/RNase H-like domain"/>
    <property type="match status" value="1"/>
</dbReference>
<dbReference type="AlphaFoldDB" id="A0A1F4SZ11"/>
<dbReference type="GO" id="GO:0006139">
    <property type="term" value="P:nucleobase-containing compound metabolic process"/>
    <property type="evidence" value="ECO:0007669"/>
    <property type="project" value="InterPro"/>
</dbReference>
<dbReference type="InterPro" id="IPR012337">
    <property type="entry name" value="RNaseH-like_sf"/>
</dbReference>
<feature type="domain" description="YqgF/RNase H-like" evidence="1">
    <location>
        <begin position="1"/>
        <end position="87"/>
    </location>
</feature>
<comment type="caution">
    <text evidence="2">The sequence shown here is derived from an EMBL/GenBank/DDBJ whole genome shotgun (WGS) entry which is preliminary data.</text>
</comment>
<gene>
    <name evidence="2" type="ORF">A2310_00080</name>
</gene>
<dbReference type="STRING" id="1802579.A2310_00080"/>
<dbReference type="EMBL" id="MEUB01000004">
    <property type="protein sequence ID" value="OGC25053.1"/>
    <property type="molecule type" value="Genomic_DNA"/>
</dbReference>
<evidence type="ECO:0000313" key="3">
    <source>
        <dbReference type="Proteomes" id="UP000178417"/>
    </source>
</evidence>
<proteinExistence type="predicted"/>
<organism evidence="2 3">
    <name type="scientific">candidate division WOR-1 bacterium RIFOXYB2_FULL_37_13</name>
    <dbReference type="NCBI Taxonomy" id="1802579"/>
    <lineage>
        <taxon>Bacteria</taxon>
        <taxon>Bacillati</taxon>
        <taxon>Saganbacteria</taxon>
    </lineage>
</organism>
<dbReference type="SUPFAM" id="SSF53098">
    <property type="entry name" value="Ribonuclease H-like"/>
    <property type="match status" value="1"/>
</dbReference>